<dbReference type="Proteomes" id="UP000078397">
    <property type="component" value="Unassembled WGS sequence"/>
</dbReference>
<dbReference type="KEGG" id="pchm:VFPPC_11392"/>
<sequence>MLREVCASGPPRDGGIGRHYRRKHKLKGQAIKRVLAYEEELSLTLYDPHEVKLPVNGSIAINQLPMLKGFQGPYQPCDFLTVHPNSLTTHYACPSKGHREAINTSGAARARPGDKVSLQSFSKGGRARYCIVSDIAADDNASGDDSGYGSGFDDMLSSYGQKLTSDEDKRRRTGEAPGGADVDNPWVSWTGWAEHFQEKDLAQICRMSKGPMSDAKLKRVWAATEKQRQRQLRIIADSFERVMARCTSRLRLVPRETLRWLNSIEPTTPHGKPVQLKDHESSMDDYKRYAARYLCYCFGAWQMGQEAANTELGVRFTDLQWDRLRVVVEGVFAIDLRCGGAAVRRGPASSTRQGRPTGGGIVAASRSRSEEDAGDRQEEAELEDMLDRSVMEFWIASIKQKIAFNIFQNPLLHFTAVLGIDPKKLSYKRAADYTGQLAGLVWCVRLLMLEHVFEDQSDNPEELDFAVLERFQEEHHEWLADGTYTPFTSPLTWSQPLSKTPPQDGVAVSDVLEIEAWPETAAELTPTAPTATHDHRLIAESLDITTTQEKQTNLDSTTTKEDPAVLRREQTRLRVQRYRARQHESYFQQKEQPDPLFDTAGNGDAGNINTEDETRVIPDLSQLTLEDHAQHSSSPSACTPKSDNPNGGNTPQPTLDGHSLPLDNGHSSDPVLGSYMQEVLPPSASLSSDFIDSQSATYDEVFKEFFRHECNCSAVPDLNEPEEVHTLRQRVRLLQSLMPTLNMIFGETSSYEPSSSFHQWSGVLGDCPNEPLSFHKTQLELLHTPLEISRRWDVDSIWIGAKTLGAVKSPNDFLLSFLPSAALNHSTNQVVQPHGLSIAKTRHIHLGTVDVFNVRFAVFVLFPKADQGPNSQTSASKNALSLERQKVFYDDIIIPAVYETVPDPFRREIPQSYDMLYAKSRSYQEKLGNTHWKPDDQSRALRLRYSIPAEYLAKFWSSVIEKANLLRIPTASGAEVAYFENPQLLLQSHGLKNRVSGLTLQDTLTCFTENVLKAFNPDQLDMRSCWVDIGCRDHVATQGVHDFPAGPFTLLWKDRCNHQLHERLSAIVPGSPLASTYFRSYLLRDASTYKANAKSTGTSNPGHPDTHCPGIIRAKAYDSIKETFAVMYSDYRIFGSGYLPLLAFTDEMIQDLWSMSRHNEAANTSQINRRSLRRAWEANKRHLKAVCEAKILPSYGARKEVTFCLGPILTMLCRGYFNPELNSHIGKVHKKLSLDTNDGTHCPFWVVPTKDIRALILTQAARFILPLDHLFQQPLINPPRDYNIEDTLEVSVQLVLAYYLAQLLCRLLTYSLSSEQQLPFDNWIWKSKWTVGDKQLNQRAKIVERQGLGLDEVVKSSGMLWIPQACLDWAGGHIALDILAHLYIPRSPLHPRIAAQSNIRLLSATKATSELYLRRWLHQANQAFDLGQQTEAEQLAAKAIRLAAEEVARSYHQHMFTKLAGTWDRLRARVGRCRLSRLKRLQRGQEDTQEQRSKILDAQIIREVYVEAWSEYSKTQYATSHVQMPRQLPCWMVTRAYSRLKNGWSSFIFDRLFDRPDPPSWDRVQFRELYRSFKEMWNMTYSHADSFDNRFRRIIGNYIRVAFNSDKAKEIGTNHGSGTWYEDQPVFFQIQFWAPYFSPPKQHLGTCWDLIVTRPLSYDIPHDAKSNDLTAIEFQDENDAFETLWFETIGQPERLEDMSPDEKSDVFLQAIRHLMTLAGPKWEGEHGLPYVIPWTLPDQAAQNDSHEGDIFRAPLPLSSVKAAHRDAVLSRPTVILPTFHDIMSFTKHISSQSNLCAEAKLLWAFNPGHPDAHKPAIIRAKAYNCNKKPFSVMHRDHRLFGSGFIALLALDEAMIRDLAVNNQNHQRASIPQLNRPAILKAWEANRWHLKALSDAIAHNGQGVRREVTFRLDVILSMWTNGSSDPA</sequence>
<accession>A0A179EY33</accession>
<feature type="compositionally biased region" description="Polar residues" evidence="1">
    <location>
        <begin position="631"/>
        <end position="653"/>
    </location>
</feature>
<keyword evidence="3" id="KW-1185">Reference proteome</keyword>
<dbReference type="STRING" id="1380566.A0A179EY33"/>
<feature type="compositionally biased region" description="Basic and acidic residues" evidence="1">
    <location>
        <begin position="558"/>
        <end position="572"/>
    </location>
</feature>
<feature type="region of interest" description="Disordered" evidence="1">
    <location>
        <begin position="162"/>
        <end position="185"/>
    </location>
</feature>
<evidence type="ECO:0000313" key="2">
    <source>
        <dbReference type="EMBL" id="OAQ58078.2"/>
    </source>
</evidence>
<dbReference type="EMBL" id="LSBJ02000018">
    <property type="protein sequence ID" value="OAQ58078.2"/>
    <property type="molecule type" value="Genomic_DNA"/>
</dbReference>
<evidence type="ECO:0000256" key="1">
    <source>
        <dbReference type="SAM" id="MobiDB-lite"/>
    </source>
</evidence>
<feature type="region of interest" description="Disordered" evidence="1">
    <location>
        <begin position="542"/>
        <end position="611"/>
    </location>
</feature>
<gene>
    <name evidence="2" type="ORF">VFPPC_11392</name>
</gene>
<feature type="region of interest" description="Disordered" evidence="1">
    <location>
        <begin position="343"/>
        <end position="381"/>
    </location>
</feature>
<feature type="compositionally biased region" description="Basic and acidic residues" evidence="1">
    <location>
        <begin position="164"/>
        <end position="174"/>
    </location>
</feature>
<feature type="compositionally biased region" description="Polar residues" evidence="1">
    <location>
        <begin position="543"/>
        <end position="557"/>
    </location>
</feature>
<proteinExistence type="predicted"/>
<name>A0A179EY33_METCM</name>
<feature type="compositionally biased region" description="Basic and acidic residues" evidence="1">
    <location>
        <begin position="367"/>
        <end position="381"/>
    </location>
</feature>
<dbReference type="RefSeq" id="XP_022283926.1">
    <property type="nucleotide sequence ID" value="XM_022428755.1"/>
</dbReference>
<dbReference type="GeneID" id="28853591"/>
<reference evidence="2 3" key="1">
    <citation type="journal article" date="2016" name="PLoS Pathog.">
        <title>Biosynthesis of antibiotic leucinostatins in bio-control fungus Purpureocillium lilacinum and their inhibition on phytophthora revealed by genome mining.</title>
        <authorList>
            <person name="Wang G."/>
            <person name="Liu Z."/>
            <person name="Lin R."/>
            <person name="Li E."/>
            <person name="Mao Z."/>
            <person name="Ling J."/>
            <person name="Yang Y."/>
            <person name="Yin W.B."/>
            <person name="Xie B."/>
        </authorList>
    </citation>
    <scope>NUCLEOTIDE SEQUENCE [LARGE SCALE GENOMIC DNA]</scope>
    <source>
        <strain evidence="2">170</strain>
    </source>
</reference>
<dbReference type="OrthoDB" id="4961467at2759"/>
<evidence type="ECO:0000313" key="3">
    <source>
        <dbReference type="Proteomes" id="UP000078397"/>
    </source>
</evidence>
<comment type="caution">
    <text evidence="2">The sequence shown here is derived from an EMBL/GenBank/DDBJ whole genome shotgun (WGS) entry which is preliminary data.</text>
</comment>
<protein>
    <submittedName>
        <fullName evidence="2">Uncharacterized protein</fullName>
    </submittedName>
</protein>
<organism evidence="2 3">
    <name type="scientific">Pochonia chlamydosporia 170</name>
    <dbReference type="NCBI Taxonomy" id="1380566"/>
    <lineage>
        <taxon>Eukaryota</taxon>
        <taxon>Fungi</taxon>
        <taxon>Dikarya</taxon>
        <taxon>Ascomycota</taxon>
        <taxon>Pezizomycotina</taxon>
        <taxon>Sordariomycetes</taxon>
        <taxon>Hypocreomycetidae</taxon>
        <taxon>Hypocreales</taxon>
        <taxon>Clavicipitaceae</taxon>
        <taxon>Pochonia</taxon>
    </lineage>
</organism>
<feature type="region of interest" description="Disordered" evidence="1">
    <location>
        <begin position="626"/>
        <end position="674"/>
    </location>
</feature>